<gene>
    <name evidence="5" type="ORF">Taro_006213</name>
</gene>
<dbReference type="PANTHER" id="PTHR31642">
    <property type="entry name" value="TRICHOTHECENE 3-O-ACETYLTRANSFERASE"/>
    <property type="match status" value="1"/>
</dbReference>
<dbReference type="OrthoDB" id="1862401at2759"/>
<sequence>MVATLGAGGNAAAAAVTDRRFSTVVPAEVTGDSQVRELADMDLALKLHYLRLVHYFPAGSAAAGLTVPELKYPMFRLLDAYYPACGRIRRPEESGGRPVVKCNDSGVRVVEARCALALDEWLATAAVDQHRHVAPDKVLGPEMHFSPLVLVQFTRFKCGGLAIGFSWSHLLGDAVSATNFIKMYGQFLSGNPPPKPQQPPATVPEKPAPAAATPPLSTREVKTPQDCWLPTNELKMASFSFRISGSQVELLRSKASGRTPFEAISALIWRCLAKLRSGHGEPRTISICKTNPSAARRSIMSNEQTIGVVRAGADDLPPSQAPLSELAALIAEGFVDETGAVEGQVAAGTAAGPDLLFYGANLTFVDMEGIEAYGLEVKGRTPVFVNYSIEGVGDEGAVLVFQGPKATAEENAAGRTVNVILPEDEVLQLRKELEENWGIA</sequence>
<evidence type="ECO:0000256" key="2">
    <source>
        <dbReference type="ARBA" id="ARBA00022679"/>
    </source>
</evidence>
<organism evidence="5 6">
    <name type="scientific">Colocasia esculenta</name>
    <name type="common">Wild taro</name>
    <name type="synonym">Arum esculentum</name>
    <dbReference type="NCBI Taxonomy" id="4460"/>
    <lineage>
        <taxon>Eukaryota</taxon>
        <taxon>Viridiplantae</taxon>
        <taxon>Streptophyta</taxon>
        <taxon>Embryophyta</taxon>
        <taxon>Tracheophyta</taxon>
        <taxon>Spermatophyta</taxon>
        <taxon>Magnoliopsida</taxon>
        <taxon>Liliopsida</taxon>
        <taxon>Araceae</taxon>
        <taxon>Aroideae</taxon>
        <taxon>Colocasieae</taxon>
        <taxon>Colocasia</taxon>
    </lineage>
</organism>
<dbReference type="Proteomes" id="UP000652761">
    <property type="component" value="Unassembled WGS sequence"/>
</dbReference>
<dbReference type="Pfam" id="PF02458">
    <property type="entry name" value="Transferase"/>
    <property type="match status" value="1"/>
</dbReference>
<keyword evidence="6" id="KW-1185">Reference proteome</keyword>
<feature type="region of interest" description="Disordered" evidence="4">
    <location>
        <begin position="189"/>
        <end position="223"/>
    </location>
</feature>
<evidence type="ECO:0000256" key="3">
    <source>
        <dbReference type="ARBA" id="ARBA00023315"/>
    </source>
</evidence>
<dbReference type="PANTHER" id="PTHR31642:SF115">
    <property type="entry name" value="PROTEIN ECERIFERUM 26-LIKE"/>
    <property type="match status" value="1"/>
</dbReference>
<feature type="compositionally biased region" description="Pro residues" evidence="4">
    <location>
        <begin position="191"/>
        <end position="202"/>
    </location>
</feature>
<protein>
    <submittedName>
        <fullName evidence="5">Uncharacterized protein</fullName>
    </submittedName>
</protein>
<evidence type="ECO:0000313" key="5">
    <source>
        <dbReference type="EMBL" id="MQL73849.1"/>
    </source>
</evidence>
<keyword evidence="2" id="KW-0808">Transferase</keyword>
<dbReference type="InterPro" id="IPR023213">
    <property type="entry name" value="CAT-like_dom_sf"/>
</dbReference>
<keyword evidence="3" id="KW-0012">Acyltransferase</keyword>
<evidence type="ECO:0000256" key="4">
    <source>
        <dbReference type="SAM" id="MobiDB-lite"/>
    </source>
</evidence>
<dbReference type="GO" id="GO:0016747">
    <property type="term" value="F:acyltransferase activity, transferring groups other than amino-acyl groups"/>
    <property type="evidence" value="ECO:0007669"/>
    <property type="project" value="TreeGrafter"/>
</dbReference>
<name>A0A843U026_COLES</name>
<comment type="similarity">
    <text evidence="1">Belongs to the plant acyltransferase family.</text>
</comment>
<feature type="compositionally biased region" description="Low complexity" evidence="4">
    <location>
        <begin position="203"/>
        <end position="215"/>
    </location>
</feature>
<dbReference type="SMR" id="A0A843U026"/>
<accession>A0A843U026</accession>
<comment type="caution">
    <text evidence="5">The sequence shown here is derived from an EMBL/GenBank/DDBJ whole genome shotgun (WGS) entry which is preliminary data.</text>
</comment>
<reference evidence="5" key="1">
    <citation type="submission" date="2017-07" db="EMBL/GenBank/DDBJ databases">
        <title>Taro Niue Genome Assembly and Annotation.</title>
        <authorList>
            <person name="Atibalentja N."/>
            <person name="Keating K."/>
            <person name="Fields C.J."/>
        </authorList>
    </citation>
    <scope>NUCLEOTIDE SEQUENCE</scope>
    <source>
        <strain evidence="5">Niue_2</strain>
        <tissue evidence="5">Leaf</tissue>
    </source>
</reference>
<evidence type="ECO:0000313" key="6">
    <source>
        <dbReference type="Proteomes" id="UP000652761"/>
    </source>
</evidence>
<dbReference type="EMBL" id="NMUH01000181">
    <property type="protein sequence ID" value="MQL73849.1"/>
    <property type="molecule type" value="Genomic_DNA"/>
</dbReference>
<dbReference type="AlphaFoldDB" id="A0A843U026"/>
<dbReference type="InterPro" id="IPR050317">
    <property type="entry name" value="Plant_Fungal_Acyltransferase"/>
</dbReference>
<evidence type="ECO:0000256" key="1">
    <source>
        <dbReference type="ARBA" id="ARBA00009861"/>
    </source>
</evidence>
<dbReference type="Gene3D" id="3.30.559.10">
    <property type="entry name" value="Chloramphenicol acetyltransferase-like domain"/>
    <property type="match status" value="2"/>
</dbReference>
<proteinExistence type="inferred from homology"/>